<keyword evidence="5" id="KW-0862">Zinc</keyword>
<evidence type="ECO:0000313" key="18">
    <source>
        <dbReference type="EMBL" id="KAJ8036577.1"/>
    </source>
</evidence>
<dbReference type="Proteomes" id="UP001152320">
    <property type="component" value="Chromosome 9"/>
</dbReference>
<evidence type="ECO:0000256" key="2">
    <source>
        <dbReference type="ARBA" id="ARBA00004419"/>
    </source>
</evidence>
<dbReference type="GO" id="GO:0051050">
    <property type="term" value="P:positive regulation of transport"/>
    <property type="evidence" value="ECO:0007669"/>
    <property type="project" value="UniProtKB-ARBA"/>
</dbReference>
<evidence type="ECO:0000256" key="1">
    <source>
        <dbReference type="ARBA" id="ARBA00004371"/>
    </source>
</evidence>
<evidence type="ECO:0000259" key="16">
    <source>
        <dbReference type="PROSITE" id="PS50826"/>
    </source>
</evidence>
<keyword evidence="9" id="KW-0968">Cytoplasmic vesicle</keyword>
<keyword evidence="6" id="KW-0072">Autophagy</keyword>
<dbReference type="PROSITE" id="PS50826">
    <property type="entry name" value="RUN"/>
    <property type="match status" value="1"/>
</dbReference>
<dbReference type="Gene3D" id="3.30.40.10">
    <property type="entry name" value="Zinc/RING finger domain, C3HC4 (zinc finger)"/>
    <property type="match status" value="1"/>
</dbReference>
<protein>
    <recommendedName>
        <fullName evidence="11">RUN and FYVE domain-containing protein 4</fullName>
    </recommendedName>
</protein>
<feature type="coiled-coil region" evidence="13">
    <location>
        <begin position="225"/>
        <end position="404"/>
    </location>
</feature>
<feature type="compositionally biased region" description="Polar residues" evidence="14">
    <location>
        <begin position="193"/>
        <end position="206"/>
    </location>
</feature>
<evidence type="ECO:0000256" key="8">
    <source>
        <dbReference type="ARBA" id="ARBA00023228"/>
    </source>
</evidence>
<evidence type="ECO:0000256" key="6">
    <source>
        <dbReference type="ARBA" id="ARBA00023006"/>
    </source>
</evidence>
<dbReference type="InterPro" id="IPR000306">
    <property type="entry name" value="Znf_FYVE"/>
</dbReference>
<dbReference type="Pfam" id="PF01363">
    <property type="entry name" value="FYVE"/>
    <property type="match status" value="1"/>
</dbReference>
<dbReference type="InterPro" id="IPR017455">
    <property type="entry name" value="Znf_FYVE-rel"/>
</dbReference>
<organism evidence="18 19">
    <name type="scientific">Holothuria leucospilota</name>
    <name type="common">Black long sea cucumber</name>
    <name type="synonym">Mertensiothuria leucospilota</name>
    <dbReference type="NCBI Taxonomy" id="206669"/>
    <lineage>
        <taxon>Eukaryota</taxon>
        <taxon>Metazoa</taxon>
        <taxon>Echinodermata</taxon>
        <taxon>Eleutherozoa</taxon>
        <taxon>Echinozoa</taxon>
        <taxon>Holothuroidea</taxon>
        <taxon>Aspidochirotacea</taxon>
        <taxon>Aspidochirotida</taxon>
        <taxon>Holothuriidae</taxon>
        <taxon>Holothuria</taxon>
    </lineage>
</organism>
<evidence type="ECO:0000313" key="19">
    <source>
        <dbReference type="Proteomes" id="UP001152320"/>
    </source>
</evidence>
<dbReference type="InterPro" id="IPR037213">
    <property type="entry name" value="Run_dom_sf"/>
</dbReference>
<evidence type="ECO:0000259" key="17">
    <source>
        <dbReference type="PROSITE" id="PS50866"/>
    </source>
</evidence>
<keyword evidence="7 13" id="KW-0175">Coiled coil</keyword>
<keyword evidence="4 12" id="KW-0863">Zinc-finger</keyword>
<dbReference type="GO" id="GO:0005764">
    <property type="term" value="C:lysosome"/>
    <property type="evidence" value="ECO:0007669"/>
    <property type="project" value="UniProtKB-SubCell"/>
</dbReference>
<dbReference type="SMART" id="SM00064">
    <property type="entry name" value="FYVE"/>
    <property type="match status" value="1"/>
</dbReference>
<dbReference type="SUPFAM" id="SSF101576">
    <property type="entry name" value="Supernatant protein factor (SPF), C-terminal domain"/>
    <property type="match status" value="1"/>
</dbReference>
<evidence type="ECO:0000256" key="10">
    <source>
        <dbReference type="ARBA" id="ARBA00059075"/>
    </source>
</evidence>
<dbReference type="SMART" id="SM00593">
    <property type="entry name" value="RUN"/>
    <property type="match status" value="1"/>
</dbReference>
<feature type="compositionally biased region" description="Basic and acidic residues" evidence="14">
    <location>
        <begin position="1332"/>
        <end position="1362"/>
    </location>
</feature>
<dbReference type="EMBL" id="JAIZAY010000009">
    <property type="protein sequence ID" value="KAJ8036577.1"/>
    <property type="molecule type" value="Genomic_DNA"/>
</dbReference>
<feature type="coiled-coil region" evidence="13">
    <location>
        <begin position="961"/>
        <end position="1154"/>
    </location>
</feature>
<keyword evidence="8" id="KW-0458">Lysosome</keyword>
<feature type="region of interest" description="Disordered" evidence="14">
    <location>
        <begin position="193"/>
        <end position="214"/>
    </location>
</feature>
<dbReference type="GO" id="GO:0005776">
    <property type="term" value="C:autophagosome"/>
    <property type="evidence" value="ECO:0007669"/>
    <property type="project" value="UniProtKB-SubCell"/>
</dbReference>
<feature type="compositionally biased region" description="Acidic residues" evidence="14">
    <location>
        <begin position="1292"/>
        <end position="1310"/>
    </location>
</feature>
<feature type="compositionally biased region" description="Low complexity" evidence="14">
    <location>
        <begin position="1277"/>
        <end position="1291"/>
    </location>
</feature>
<feature type="domain" description="GOLD" evidence="17">
    <location>
        <begin position="1404"/>
        <end position="1508"/>
    </location>
</feature>
<feature type="compositionally biased region" description="Basic and acidic residues" evidence="14">
    <location>
        <begin position="1311"/>
        <end position="1325"/>
    </location>
</feature>
<dbReference type="InterPro" id="IPR036598">
    <property type="entry name" value="GOLD_dom_sf"/>
</dbReference>
<evidence type="ECO:0000256" key="13">
    <source>
        <dbReference type="SAM" id="Coils"/>
    </source>
</evidence>
<evidence type="ECO:0000259" key="15">
    <source>
        <dbReference type="PROSITE" id="PS50178"/>
    </source>
</evidence>
<dbReference type="PANTHER" id="PTHR46753:SF2">
    <property type="entry name" value="FYVE AND COILED-COIL DOMAIN-CONTAINING PROTEIN 1"/>
    <property type="match status" value="1"/>
</dbReference>
<keyword evidence="3" id="KW-0479">Metal-binding</keyword>
<dbReference type="InterPro" id="IPR013083">
    <property type="entry name" value="Znf_RING/FYVE/PHD"/>
</dbReference>
<dbReference type="PANTHER" id="PTHR46753">
    <property type="entry name" value="FYVE AND COILED-COIL DOMAIN-CONTAINING PROTEIN 1"/>
    <property type="match status" value="1"/>
</dbReference>
<dbReference type="PROSITE" id="PS50866">
    <property type="entry name" value="GOLD"/>
    <property type="match status" value="1"/>
</dbReference>
<dbReference type="GO" id="GO:0005770">
    <property type="term" value="C:late endosome"/>
    <property type="evidence" value="ECO:0007669"/>
    <property type="project" value="TreeGrafter"/>
</dbReference>
<evidence type="ECO:0000256" key="3">
    <source>
        <dbReference type="ARBA" id="ARBA00022723"/>
    </source>
</evidence>
<dbReference type="GO" id="GO:0072383">
    <property type="term" value="P:plus-end-directed vesicle transport along microtubule"/>
    <property type="evidence" value="ECO:0007669"/>
    <property type="project" value="TreeGrafter"/>
</dbReference>
<dbReference type="SUPFAM" id="SSF57903">
    <property type="entry name" value="FYVE/PHD zinc finger"/>
    <property type="match status" value="1"/>
</dbReference>
<dbReference type="Pfam" id="PF02759">
    <property type="entry name" value="RUN"/>
    <property type="match status" value="1"/>
</dbReference>
<feature type="region of interest" description="Disordered" evidence="14">
    <location>
        <begin position="1277"/>
        <end position="1388"/>
    </location>
</feature>
<dbReference type="InterPro" id="IPR011011">
    <property type="entry name" value="Znf_FYVE_PHD"/>
</dbReference>
<dbReference type="InterPro" id="IPR009038">
    <property type="entry name" value="GOLD_dom"/>
</dbReference>
<dbReference type="SUPFAM" id="SSF140741">
    <property type="entry name" value="RUN domain-like"/>
    <property type="match status" value="1"/>
</dbReference>
<feature type="domain" description="FYVE-type" evidence="15">
    <location>
        <begin position="1187"/>
        <end position="1245"/>
    </location>
</feature>
<comment type="function">
    <text evidence="10">ARL8 effector that promotes the coupling of endolysosomes to dynein-dynactin for retrograde transport along microtubules. Acts by binding both GTP-bound ARL8 and dynein-dynactin. In nonneuronal cells, promotes concentration of endolysosomes in the juxtanuclear area. In hippocampal neurons, drives retrograde transport of endolysosomes from the axon to the soma. Positive regulator of macroautophagy in dendritic cells. Increases autophagic flux, probably by stimulating both autophagosome formation and facilitating tethering with lysosomes. Binds to phosphatidylinositol 3-phosphate (PtdIns3P) through its FYVE-type zinc finger. Positive regulator of osteosclast bone-resorbing activity, possibly by promoting late endosome-lysosome fusion by acting as an adapter protein between RAB7A on late endosomes and LAMP2 on primary lysosomes.</text>
</comment>
<dbReference type="Gene3D" id="1.20.58.900">
    <property type="match status" value="1"/>
</dbReference>
<dbReference type="OrthoDB" id="660555at2759"/>
<name>A0A9Q1C1D2_HOLLE</name>
<feature type="region of interest" description="Disordered" evidence="14">
    <location>
        <begin position="505"/>
        <end position="527"/>
    </location>
</feature>
<evidence type="ECO:0000256" key="11">
    <source>
        <dbReference type="ARBA" id="ARBA00069100"/>
    </source>
</evidence>
<gene>
    <name evidence="18" type="ORF">HOLleu_20595</name>
</gene>
<dbReference type="GO" id="GO:0071353">
    <property type="term" value="P:cellular response to interleukin-4"/>
    <property type="evidence" value="ECO:0007669"/>
    <property type="project" value="UniProtKB-ARBA"/>
</dbReference>
<evidence type="ECO:0000256" key="14">
    <source>
        <dbReference type="SAM" id="MobiDB-lite"/>
    </source>
</evidence>
<keyword evidence="19" id="KW-1185">Reference proteome</keyword>
<dbReference type="CDD" id="cd15730">
    <property type="entry name" value="FYVE_EEA1"/>
    <property type="match status" value="1"/>
</dbReference>
<comment type="subcellular location">
    <subcellularLocation>
        <location evidence="2">Cytoplasmic vesicle</location>
        <location evidence="2">Autophagosome</location>
    </subcellularLocation>
    <subcellularLocation>
        <location evidence="1">Lysosome</location>
    </subcellularLocation>
</comment>
<proteinExistence type="predicted"/>
<dbReference type="Gene3D" id="2.60.120.680">
    <property type="entry name" value="GOLD domain"/>
    <property type="match status" value="1"/>
</dbReference>
<accession>A0A9Q1C1D2</accession>
<dbReference type="GO" id="GO:0008270">
    <property type="term" value="F:zinc ion binding"/>
    <property type="evidence" value="ECO:0007669"/>
    <property type="project" value="UniProtKB-KW"/>
</dbReference>
<evidence type="ECO:0000256" key="5">
    <source>
        <dbReference type="ARBA" id="ARBA00022833"/>
    </source>
</evidence>
<feature type="domain" description="RUN" evidence="16">
    <location>
        <begin position="29"/>
        <end position="164"/>
    </location>
</feature>
<comment type="caution">
    <text evidence="18">The sequence shown here is derived from an EMBL/GenBank/DDBJ whole genome shotgun (WGS) entry which is preliminary data.</text>
</comment>
<reference evidence="18" key="1">
    <citation type="submission" date="2021-10" db="EMBL/GenBank/DDBJ databases">
        <title>Tropical sea cucumber genome reveals ecological adaptation and Cuvierian tubules defense mechanism.</title>
        <authorList>
            <person name="Chen T."/>
        </authorList>
    </citation>
    <scope>NUCLEOTIDE SEQUENCE</scope>
    <source>
        <strain evidence="18">Nanhai2018</strain>
        <tissue evidence="18">Muscle</tissue>
    </source>
</reference>
<sequence>MSAAIQKSTQDLKGCIQALKTEHEDGPITDNSTELHKFCAKLEYVLQIDMKSSARVGILGGKKDYWDYFCSCLGKIKGLNDGIRFVKGMKEVKTSLGRGRALIRYSLVHCRLGDTLQQCVSSEEITRQWYNEASILRQPQAFSVVANDLYDLNDLQFDLAPSGHELDTAWPTFARNAIGVGLYLWNPPTRSSSMASINSQPSQADSSRGLESMTEADSAMLDAQIERLQSELAECENFNRDLRRQLQAAQKELEDNKSLAVENEARMSSEMSELQRKNQELVYRSDKAVVDMEAAEKRKEKAIEELESLSAEYQRATNDLSERVETLKLQLSSEASMRQKHEEEMRTECLEYQRRIAELEVKLQGGEMELSHVREVESKLKFNLEAAEAKNKGLEERIEKLSVTMDNNLKVRSDQLSQEFQSVNLLRSLFIHLSSVQSDNRELNEMKKEFYTKIETLLGGDASKDLGVGSTDLSVNDLDGALSRLQEDITTSQKEVEEAKVEFETVQGLESSPKGQEGGNHPFVSEEQEKQIKLLQRELEDWKLKAEQTRNLVLDRELRLKEKTDQLNQVSADMKAVNSSVISILETSDLILQHLPELSSKADLPRYYLLHDRKNSVPFLDVLKSLPDFMREIEGKLNALTVDSENVKRELMKEAGEKEDIHRKLESEIILKEEFSTKVKTFEEKMVELNNDLANKTTKLAELENEQKVMCEKFEQKEKENSELIQSSEKMEQELQEEMVRLKLKIAELQGELECVKEKCDGIESENNLLVGQIENLKEENVSVLKTRSEVEEKLYKVEQTLLEEYERARAVEQSLMQSDATRESERVSMEENHEKTITEVIQEHETKVEFMTEQFNLLKTELETVTFEKNDWVDKNEKLQKEFLEVKTKSDLVEKENEELKVKYETLTKEHQSLTENSEVLESQYESLKTEFEVFTDVARKDKETIDAKSETIKKLDLALDCARETSVEHQERMEEKDAELLQKQERIEELEEKVKVSEEECKNAKMVMEREVSAIEFQRSSEAMQYQNKLENFESLSQEVVQWKERCADLEESIGDTTEELTKVKEEKERLKERYEEKIKEKETVCSKQNIEIQALETSLVKISEQLEEKTKLTIDLEETVNSLQQNEASQLDVLKEKLEQQVKDNEDLMKQIVKFGREKDVMWQRIQKVESNRRLKAMERWIDDKDVQQCMECEAPFSLTVRRHHCRSCGGVYCKKCTEFSILTSQSKKKVRVCEKCFVLHNHSLESVSQDTSAIIGDISEDSIEISFHHSRLSLSPDSLTPTTSTTDTEVELNDPDEEGHAEEDEDREAKQEPRDESKEEERLEGEERENAREEESVETKEETPSEESPKSDRDKDFEVITDQDVTEVRSEQVEIDGEGDIPKPEHTKFEAITSLDIQSSEGTLQDVTLTAGMMHMIPVIIDEEGILLCWEFTSSPKSIAFKVSYTEDLHSDISEEIVPLQRFNSHQQSASGELLTYKKGVYILQFDNTFSRLTSKMVTYQLSIKQPDVTY</sequence>
<dbReference type="PROSITE" id="PS50178">
    <property type="entry name" value="ZF_FYVE"/>
    <property type="match status" value="1"/>
</dbReference>
<feature type="coiled-coil region" evidence="13">
    <location>
        <begin position="630"/>
        <end position="794"/>
    </location>
</feature>
<evidence type="ECO:0000256" key="7">
    <source>
        <dbReference type="ARBA" id="ARBA00023054"/>
    </source>
</evidence>
<evidence type="ECO:0000256" key="9">
    <source>
        <dbReference type="ARBA" id="ARBA00023329"/>
    </source>
</evidence>
<evidence type="ECO:0000256" key="4">
    <source>
        <dbReference type="ARBA" id="ARBA00022771"/>
    </source>
</evidence>
<dbReference type="InterPro" id="IPR004012">
    <property type="entry name" value="Run_dom"/>
</dbReference>
<dbReference type="GO" id="GO:0006914">
    <property type="term" value="P:autophagy"/>
    <property type="evidence" value="ECO:0007669"/>
    <property type="project" value="UniProtKB-KW"/>
</dbReference>
<evidence type="ECO:0000256" key="12">
    <source>
        <dbReference type="PROSITE-ProRule" id="PRU00091"/>
    </source>
</evidence>
<feature type="coiled-coil region" evidence="13">
    <location>
        <begin position="842"/>
        <end position="932"/>
    </location>
</feature>
<dbReference type="GO" id="GO:1901098">
    <property type="term" value="P:positive regulation of autophagosome maturation"/>
    <property type="evidence" value="ECO:0007669"/>
    <property type="project" value="TreeGrafter"/>
</dbReference>
<dbReference type="FunFam" id="1.20.58.900:FF:000015">
    <property type="entry name" value="RUN and FYVE domain containing 4"/>
    <property type="match status" value="1"/>
</dbReference>